<evidence type="ECO:0000256" key="3">
    <source>
        <dbReference type="ARBA" id="ARBA00022679"/>
    </source>
</evidence>
<sequence>MEEKQEMAGPDRILHLLLYPFPSSGHIIPILDLTRRLLARPGLTVTVLITPGNLPLLQPLLAAHPPPSLQPLILPAPPPPPTSTGTGPLNRLVSIIRGLHDLHSPALLDWFSSHASPPNAIVSDFFLGWTHHLARQLGIPRVVFSPSGVFGLSINFSLWRDLPKLGDTPENEISFPKLPNCPSYPVWQIPEAYRNYAEVMDPSSEFHRDSMLADVASWGLVFNSFAELEGEYIEYLKRDLGHDRVWAVGPLLPTQDDQVDHRGGPSSIPAHEVMTWLDSCQDGSVVYVCFGSRGMLTCKQMDALAAGLDQSKVRFILCVRDPDDRQVATGYSSIPDGFEDRVVGRGLVIRGWAPQLLILRHRAVSAFLTHCGWNSTIEGVTAGVVMLTWPMRADQFTNAKLLVDQLGVGIRVGEGTTNIPKAVELARILMDSVSGAQLERVQAKEISIAALSAIKPEGSSDHDLDNFVKRICEVKMSK</sequence>
<proteinExistence type="inferred from homology"/>
<dbReference type="GeneID" id="116215330"/>
<dbReference type="FunFam" id="3.40.50.2000:FF:000064">
    <property type="entry name" value="Glycosyltransferase"/>
    <property type="match status" value="1"/>
</dbReference>
<keyword evidence="4" id="KW-1185">Reference proteome</keyword>
<name>A0A6P8ENU8_PUNGR</name>
<dbReference type="Pfam" id="PF00201">
    <property type="entry name" value="UDPGT"/>
    <property type="match status" value="1"/>
</dbReference>
<protein>
    <submittedName>
        <fullName evidence="5">Flavonol 3-O-glucosyltransferase UGT89B1-like</fullName>
    </submittedName>
</protein>
<dbReference type="InterPro" id="IPR002213">
    <property type="entry name" value="UDP_glucos_trans"/>
</dbReference>
<accession>A0A6P8ENU8</accession>
<keyword evidence="3" id="KW-0808">Transferase</keyword>
<dbReference type="CDD" id="cd03784">
    <property type="entry name" value="GT1_Gtf-like"/>
    <property type="match status" value="1"/>
</dbReference>
<reference evidence="4" key="1">
    <citation type="journal article" date="2020" name="Plant Biotechnol. J.">
        <title>The pomegranate (Punica granatum L.) draft genome dissects genetic divergence between soft- and hard-seeded cultivars.</title>
        <authorList>
            <person name="Luo X."/>
            <person name="Li H."/>
            <person name="Wu Z."/>
            <person name="Yao W."/>
            <person name="Zhao P."/>
            <person name="Cao D."/>
            <person name="Yu H."/>
            <person name="Li K."/>
            <person name="Poudel K."/>
            <person name="Zhao D."/>
            <person name="Zhang F."/>
            <person name="Xia X."/>
            <person name="Chen L."/>
            <person name="Wang Q."/>
            <person name="Jing D."/>
            <person name="Cao S."/>
        </authorList>
    </citation>
    <scope>NUCLEOTIDE SEQUENCE [LARGE SCALE GENOMIC DNA]</scope>
    <source>
        <strain evidence="4">cv. Tunisia</strain>
    </source>
</reference>
<evidence type="ECO:0000256" key="2">
    <source>
        <dbReference type="ARBA" id="ARBA00022676"/>
    </source>
</evidence>
<gene>
    <name evidence="5" type="primary">LOC116215330</name>
</gene>
<dbReference type="PANTHER" id="PTHR48047:SF118">
    <property type="entry name" value="HEXOSYLTRANSFERASE-RELATED"/>
    <property type="match status" value="1"/>
</dbReference>
<dbReference type="RefSeq" id="XP_031406861.1">
    <property type="nucleotide sequence ID" value="XM_031551001.1"/>
</dbReference>
<comment type="similarity">
    <text evidence="1">Belongs to the UDP-glycosyltransferase family.</text>
</comment>
<dbReference type="Gene3D" id="3.40.50.2000">
    <property type="entry name" value="Glycogen Phosphorylase B"/>
    <property type="match status" value="2"/>
</dbReference>
<reference evidence="5" key="2">
    <citation type="submission" date="2025-08" db="UniProtKB">
        <authorList>
            <consortium name="RefSeq"/>
        </authorList>
    </citation>
    <scope>IDENTIFICATION</scope>
    <source>
        <tissue evidence="5">Leaf</tissue>
    </source>
</reference>
<dbReference type="GO" id="GO:0035251">
    <property type="term" value="F:UDP-glucosyltransferase activity"/>
    <property type="evidence" value="ECO:0007669"/>
    <property type="project" value="TreeGrafter"/>
</dbReference>
<keyword evidence="2" id="KW-0328">Glycosyltransferase</keyword>
<dbReference type="SUPFAM" id="SSF53756">
    <property type="entry name" value="UDP-Glycosyltransferase/glycogen phosphorylase"/>
    <property type="match status" value="1"/>
</dbReference>
<dbReference type="PANTHER" id="PTHR48047">
    <property type="entry name" value="GLYCOSYLTRANSFERASE"/>
    <property type="match status" value="1"/>
</dbReference>
<dbReference type="AlphaFoldDB" id="A0A6P8ENU8"/>
<evidence type="ECO:0000313" key="5">
    <source>
        <dbReference type="RefSeq" id="XP_031406861.1"/>
    </source>
</evidence>
<dbReference type="OrthoDB" id="5835829at2759"/>
<evidence type="ECO:0000313" key="4">
    <source>
        <dbReference type="Proteomes" id="UP000515151"/>
    </source>
</evidence>
<dbReference type="Proteomes" id="UP000515151">
    <property type="component" value="Chromosome 7"/>
</dbReference>
<organism evidence="4 5">
    <name type="scientific">Punica granatum</name>
    <name type="common">Pomegranate</name>
    <dbReference type="NCBI Taxonomy" id="22663"/>
    <lineage>
        <taxon>Eukaryota</taxon>
        <taxon>Viridiplantae</taxon>
        <taxon>Streptophyta</taxon>
        <taxon>Embryophyta</taxon>
        <taxon>Tracheophyta</taxon>
        <taxon>Spermatophyta</taxon>
        <taxon>Magnoliopsida</taxon>
        <taxon>eudicotyledons</taxon>
        <taxon>Gunneridae</taxon>
        <taxon>Pentapetalae</taxon>
        <taxon>rosids</taxon>
        <taxon>malvids</taxon>
        <taxon>Myrtales</taxon>
        <taxon>Lythraceae</taxon>
        <taxon>Punica</taxon>
    </lineage>
</organism>
<evidence type="ECO:0000256" key="1">
    <source>
        <dbReference type="ARBA" id="ARBA00009995"/>
    </source>
</evidence>